<dbReference type="InterPro" id="IPR043776">
    <property type="entry name" value="DUF5718"/>
</dbReference>
<dbReference type="Pfam" id="PF18985">
    <property type="entry name" value="DUF5718"/>
    <property type="match status" value="1"/>
</dbReference>
<keyword evidence="2" id="KW-1185">Reference proteome</keyword>
<organism evidence="1 2">
    <name type="scientific">Sulfurimonas diazotrophicus</name>
    <dbReference type="NCBI Taxonomy" id="3131939"/>
    <lineage>
        <taxon>Bacteria</taxon>
        <taxon>Pseudomonadati</taxon>
        <taxon>Campylobacterota</taxon>
        <taxon>Epsilonproteobacteria</taxon>
        <taxon>Campylobacterales</taxon>
        <taxon>Sulfurimonadaceae</taxon>
        <taxon>Sulfurimonas</taxon>
    </lineage>
</organism>
<protein>
    <submittedName>
        <fullName evidence="1">DUF5718 family protein</fullName>
    </submittedName>
</protein>
<sequence length="277" mass="30399">MENFNAYAGFGIAGNFALHLEQAGEIEDFKNLEVADENGPKGIFPFYMPGRDGQIGVYPLSSDTIKLPEDAALNVQAEPEVALECSLRYEDGQVVSITPERFAPYNDCSIRRPGARKISEKKNWGAMSKGLGAEMTPIDTFAESGVMDSWHIASFLRRGSELHRYGEDAALTGYSYFHTKLTDWIVNQLNMQTDTGPLEPVLSYLAAAGYPEKMIISIGATRYTAYGETTFLQADDEVIVVLYDTHCCDADTVMESIDAGAYKANGMRVLSQKVVGA</sequence>
<gene>
    <name evidence="1" type="ORF">WCY31_09715</name>
</gene>
<name>A0ABZ3HA63_9BACT</name>
<proteinExistence type="predicted"/>
<dbReference type="Proteomes" id="UP001447842">
    <property type="component" value="Chromosome"/>
</dbReference>
<reference evidence="1 2" key="1">
    <citation type="submission" date="2024-03" db="EMBL/GenBank/DDBJ databases">
        <title>Sulfurimonas sp. HSL3-1.</title>
        <authorList>
            <person name="Wang S."/>
        </authorList>
    </citation>
    <scope>NUCLEOTIDE SEQUENCE [LARGE SCALE GENOMIC DNA]</scope>
    <source>
        <strain evidence="1 2">HSL3-1</strain>
    </source>
</reference>
<accession>A0ABZ3HA63</accession>
<dbReference type="RefSeq" id="WP_345972222.1">
    <property type="nucleotide sequence ID" value="NZ_CP147920.1"/>
</dbReference>
<dbReference type="EMBL" id="CP147920">
    <property type="protein sequence ID" value="XAU14519.1"/>
    <property type="molecule type" value="Genomic_DNA"/>
</dbReference>
<evidence type="ECO:0000313" key="1">
    <source>
        <dbReference type="EMBL" id="XAU14519.1"/>
    </source>
</evidence>
<evidence type="ECO:0000313" key="2">
    <source>
        <dbReference type="Proteomes" id="UP001447842"/>
    </source>
</evidence>